<keyword evidence="4" id="KW-1185">Reference proteome</keyword>
<sequence length="184" mass="19250">MDIDEIIGHATSPGGVLVLRPGPGDGSPEAAWGDVFLYWAPDGVVPRTQPFATVATKDVPGDRSSRLDRPGTFRVDVGVGREEFTALVGRAPREPAGDDEPAPDATDTVPAHPVHGELGWVYVVDPGPRTEATVRDLLTRARAGPGADGAAGAGVRNTTAPLLREERGRGGVSTKTCTRRDSNP</sequence>
<dbReference type="RefSeq" id="WP_387988459.1">
    <property type="nucleotide sequence ID" value="NZ_JBHSGR010000009.1"/>
</dbReference>
<proteinExistence type="predicted"/>
<organism evidence="3 4">
    <name type="scientific">Geodermatophilus arenarius</name>
    <dbReference type="NCBI Taxonomy" id="1137990"/>
    <lineage>
        <taxon>Bacteria</taxon>
        <taxon>Bacillati</taxon>
        <taxon>Actinomycetota</taxon>
        <taxon>Actinomycetes</taxon>
        <taxon>Geodermatophilales</taxon>
        <taxon>Geodermatophilaceae</taxon>
        <taxon>Geodermatophilus</taxon>
    </lineage>
</organism>
<evidence type="ECO:0000256" key="1">
    <source>
        <dbReference type="SAM" id="MobiDB-lite"/>
    </source>
</evidence>
<dbReference type="InterPro" id="IPR045676">
    <property type="entry name" value="DUF6194"/>
</dbReference>
<dbReference type="Pfam" id="PF19694">
    <property type="entry name" value="DUF6194"/>
    <property type="match status" value="1"/>
</dbReference>
<accession>A0ABV9LHW8</accession>
<reference evidence="4" key="1">
    <citation type="journal article" date="2019" name="Int. J. Syst. Evol. Microbiol.">
        <title>The Global Catalogue of Microorganisms (GCM) 10K type strain sequencing project: providing services to taxonomists for standard genome sequencing and annotation.</title>
        <authorList>
            <consortium name="The Broad Institute Genomics Platform"/>
            <consortium name="The Broad Institute Genome Sequencing Center for Infectious Disease"/>
            <person name="Wu L."/>
            <person name="Ma J."/>
        </authorList>
    </citation>
    <scope>NUCLEOTIDE SEQUENCE [LARGE SCALE GENOMIC DNA]</scope>
    <source>
        <strain evidence="4">CCUG 62763</strain>
    </source>
</reference>
<feature type="region of interest" description="Disordered" evidence="1">
    <location>
        <begin position="88"/>
        <end position="108"/>
    </location>
</feature>
<comment type="caution">
    <text evidence="3">The sequence shown here is derived from an EMBL/GenBank/DDBJ whole genome shotgun (WGS) entry which is preliminary data.</text>
</comment>
<feature type="domain" description="DUF6194" evidence="2">
    <location>
        <begin position="1"/>
        <end position="142"/>
    </location>
</feature>
<feature type="region of interest" description="Disordered" evidence="1">
    <location>
        <begin position="143"/>
        <end position="184"/>
    </location>
</feature>
<gene>
    <name evidence="3" type="ORF">ACFO3M_10110</name>
</gene>
<name>A0ABV9LHW8_9ACTN</name>
<dbReference type="Proteomes" id="UP001596025">
    <property type="component" value="Unassembled WGS sequence"/>
</dbReference>
<protein>
    <submittedName>
        <fullName evidence="3">DUF6194 family protein</fullName>
    </submittedName>
</protein>
<evidence type="ECO:0000313" key="3">
    <source>
        <dbReference type="EMBL" id="MFC4693738.1"/>
    </source>
</evidence>
<evidence type="ECO:0000259" key="2">
    <source>
        <dbReference type="Pfam" id="PF19694"/>
    </source>
</evidence>
<evidence type="ECO:0000313" key="4">
    <source>
        <dbReference type="Proteomes" id="UP001596025"/>
    </source>
</evidence>
<dbReference type="EMBL" id="JBHSGR010000009">
    <property type="protein sequence ID" value="MFC4693738.1"/>
    <property type="molecule type" value="Genomic_DNA"/>
</dbReference>